<feature type="region of interest" description="Disordered" evidence="3">
    <location>
        <begin position="1"/>
        <end position="31"/>
    </location>
</feature>
<evidence type="ECO:0000256" key="1">
    <source>
        <dbReference type="ARBA" id="ARBA00005801"/>
    </source>
</evidence>
<feature type="transmembrane region" description="Helical" evidence="4">
    <location>
        <begin position="153"/>
        <end position="174"/>
    </location>
</feature>
<evidence type="ECO:0000313" key="7">
    <source>
        <dbReference type="Proteomes" id="UP000245168"/>
    </source>
</evidence>
<dbReference type="InterPro" id="IPR050882">
    <property type="entry name" value="Prepilin_peptidase/N-MTase"/>
</dbReference>
<dbReference type="Pfam" id="PF01478">
    <property type="entry name" value="Peptidase_A24"/>
    <property type="match status" value="1"/>
</dbReference>
<dbReference type="PANTHER" id="PTHR30487">
    <property type="entry name" value="TYPE 4 PREPILIN-LIKE PROTEINS LEADER PEPTIDE-PROCESSING ENZYME"/>
    <property type="match status" value="1"/>
</dbReference>
<proteinExistence type="inferred from homology"/>
<keyword evidence="4" id="KW-0812">Transmembrane</keyword>
<protein>
    <recommendedName>
        <fullName evidence="5">Prepilin type IV endopeptidase peptidase domain-containing protein</fullName>
    </recommendedName>
</protein>
<sequence length="262" mass="27353">MARKRSRSSPFAAAGRDEAKPARAASTVRVSPPSSAAMRRFSAASRAGFATRALCSAPARDRSMSASLIRWNTCSTFVLSTGRVKPRGLPRRREPGHNAVMEIDPVIAFGGALYVGLVVLSVIDARTLRLPDALTLPLIALGLVAAHTLGEPLTLHAFGALIGYAGLVLVEVGYQKLRGRPGLGRGDAKLLAAGGAWCGAIALPLVLLAASLAALMHVLVVGLVTRREIRGDSAMAFGPFLGFGIALIWTLQQLAPAGTALF</sequence>
<keyword evidence="7" id="KW-1185">Reference proteome</keyword>
<evidence type="ECO:0000313" key="6">
    <source>
        <dbReference type="EMBL" id="PWE18094.1"/>
    </source>
</evidence>
<gene>
    <name evidence="6" type="ORF">DDZ18_00315</name>
</gene>
<comment type="similarity">
    <text evidence="1 2">Belongs to the peptidase A24 family.</text>
</comment>
<dbReference type="Proteomes" id="UP000245168">
    <property type="component" value="Unassembled WGS sequence"/>
</dbReference>
<evidence type="ECO:0000256" key="3">
    <source>
        <dbReference type="SAM" id="MobiDB-lite"/>
    </source>
</evidence>
<keyword evidence="4" id="KW-1133">Transmembrane helix</keyword>
<dbReference type="AlphaFoldDB" id="A0A2U2BVU8"/>
<feature type="transmembrane region" description="Helical" evidence="4">
    <location>
        <begin position="129"/>
        <end position="146"/>
    </location>
</feature>
<dbReference type="PRINTS" id="PR00864">
    <property type="entry name" value="PREPILNPTASE"/>
</dbReference>
<organism evidence="6 7">
    <name type="scientific">Marinicauda salina</name>
    <dbReference type="NCBI Taxonomy" id="2135793"/>
    <lineage>
        <taxon>Bacteria</taxon>
        <taxon>Pseudomonadati</taxon>
        <taxon>Pseudomonadota</taxon>
        <taxon>Alphaproteobacteria</taxon>
        <taxon>Maricaulales</taxon>
        <taxon>Maricaulaceae</taxon>
        <taxon>Marinicauda</taxon>
    </lineage>
</organism>
<dbReference type="InterPro" id="IPR014032">
    <property type="entry name" value="Peptidase_A24A_bac"/>
</dbReference>
<feature type="transmembrane region" description="Helical" evidence="4">
    <location>
        <begin position="99"/>
        <end position="123"/>
    </location>
</feature>
<dbReference type="PANTHER" id="PTHR30487:SF0">
    <property type="entry name" value="PREPILIN LEADER PEPTIDASE_N-METHYLTRANSFERASE-RELATED"/>
    <property type="match status" value="1"/>
</dbReference>
<dbReference type="GO" id="GO:0005886">
    <property type="term" value="C:plasma membrane"/>
    <property type="evidence" value="ECO:0007669"/>
    <property type="project" value="TreeGrafter"/>
</dbReference>
<feature type="transmembrane region" description="Helical" evidence="4">
    <location>
        <begin position="236"/>
        <end position="255"/>
    </location>
</feature>
<comment type="caution">
    <text evidence="6">The sequence shown here is derived from an EMBL/GenBank/DDBJ whole genome shotgun (WGS) entry which is preliminary data.</text>
</comment>
<dbReference type="Gene3D" id="1.20.120.1220">
    <property type="match status" value="1"/>
</dbReference>
<evidence type="ECO:0000256" key="2">
    <source>
        <dbReference type="RuleBase" id="RU003793"/>
    </source>
</evidence>
<evidence type="ECO:0000256" key="4">
    <source>
        <dbReference type="SAM" id="Phobius"/>
    </source>
</evidence>
<feature type="transmembrane region" description="Helical" evidence="4">
    <location>
        <begin position="194"/>
        <end position="224"/>
    </location>
</feature>
<dbReference type="EMBL" id="QEXV01000001">
    <property type="protein sequence ID" value="PWE18094.1"/>
    <property type="molecule type" value="Genomic_DNA"/>
</dbReference>
<evidence type="ECO:0000259" key="5">
    <source>
        <dbReference type="Pfam" id="PF01478"/>
    </source>
</evidence>
<reference evidence="7" key="1">
    <citation type="submission" date="2018-05" db="EMBL/GenBank/DDBJ databases">
        <authorList>
            <person name="Liu B.-T."/>
        </authorList>
    </citation>
    <scope>NUCLEOTIDE SEQUENCE [LARGE SCALE GENOMIC DNA]</scope>
    <source>
        <strain evidence="7">WD6-1</strain>
    </source>
</reference>
<dbReference type="InterPro" id="IPR000045">
    <property type="entry name" value="Prepilin_IV_endopep_pep"/>
</dbReference>
<name>A0A2U2BVU8_9PROT</name>
<keyword evidence="4" id="KW-0472">Membrane</keyword>
<feature type="domain" description="Prepilin type IV endopeptidase peptidase" evidence="5">
    <location>
        <begin position="113"/>
        <end position="217"/>
    </location>
</feature>
<dbReference type="GO" id="GO:0004190">
    <property type="term" value="F:aspartic-type endopeptidase activity"/>
    <property type="evidence" value="ECO:0007669"/>
    <property type="project" value="InterPro"/>
</dbReference>
<dbReference type="GO" id="GO:0006465">
    <property type="term" value="P:signal peptide processing"/>
    <property type="evidence" value="ECO:0007669"/>
    <property type="project" value="TreeGrafter"/>
</dbReference>
<accession>A0A2U2BVU8</accession>